<evidence type="ECO:0000313" key="6">
    <source>
        <dbReference type="Proteomes" id="UP000809829"/>
    </source>
</evidence>
<proteinExistence type="predicted"/>
<dbReference type="Gene3D" id="1.10.287.950">
    <property type="entry name" value="Methyl-accepting chemotaxis protein"/>
    <property type="match status" value="1"/>
</dbReference>
<sequence length="514" mass="57059">MIQKHTRMIVLASFTVFLSILTHVLHRQFHFLESYHLMKGIGDIGAGMSLLQDVFFLLPIILLIISVVLNRLKKEKAVPLFVTLTMTFSSISIVAGGNGLVEYHFSIFMVIAFIAFFESIALLLVSTIIFAIQHIAGYFLFPQLLCGTTDYHFSLLLVHALFLIFTSGATIWFLHTKLTYEKMLKLQNEEHFQTSIEVMNRLTEATSQINDTVTMLTKGSMESTVAIDEISASVDSMKEDTEKQLAQVKNSEQLLKEMVQGIDQIAQYTSTVNQESQLTTRRATEGQETVKTIVERIDSLQVVVNEMAGIIQELGDLSSDISSSVSIITDISKQTNLLALNASIEAARAGEHGKGFAIVAEEVRKLASISNEAAEQIHHKITSIQEEAEKAVIVSSKGKEEVTQAFQFVHSTESLFTNISASIQALESQIHDVMTQSTFLREGSIEVTKSLHTVSDVAEEALGLSESIAESMNYQTESAYSVNEIATSLTELGQNVENLIYDMKSMYHLHEKTP</sequence>
<feature type="transmembrane region" description="Helical" evidence="3">
    <location>
        <begin position="51"/>
        <end position="69"/>
    </location>
</feature>
<dbReference type="PANTHER" id="PTHR32089">
    <property type="entry name" value="METHYL-ACCEPTING CHEMOTAXIS PROTEIN MCPB"/>
    <property type="match status" value="1"/>
</dbReference>
<keyword evidence="3" id="KW-0812">Transmembrane</keyword>
<keyword evidence="6" id="KW-1185">Reference proteome</keyword>
<evidence type="ECO:0000256" key="3">
    <source>
        <dbReference type="SAM" id="Phobius"/>
    </source>
</evidence>
<name>A0ABS2QXH7_9BACI</name>
<evidence type="ECO:0000259" key="4">
    <source>
        <dbReference type="PROSITE" id="PS50111"/>
    </source>
</evidence>
<dbReference type="Proteomes" id="UP000809829">
    <property type="component" value="Unassembled WGS sequence"/>
</dbReference>
<dbReference type="Pfam" id="PF00015">
    <property type="entry name" value="MCPsignal"/>
    <property type="match status" value="1"/>
</dbReference>
<comment type="caution">
    <text evidence="5">The sequence shown here is derived from an EMBL/GenBank/DDBJ whole genome shotgun (WGS) entry which is preliminary data.</text>
</comment>
<dbReference type="EMBL" id="JAFBFC010000004">
    <property type="protein sequence ID" value="MBM7703958.1"/>
    <property type="molecule type" value="Genomic_DNA"/>
</dbReference>
<dbReference type="SUPFAM" id="SSF58104">
    <property type="entry name" value="Methyl-accepting chemotaxis protein (MCP) signaling domain"/>
    <property type="match status" value="1"/>
</dbReference>
<dbReference type="PANTHER" id="PTHR32089:SF112">
    <property type="entry name" value="LYSOZYME-LIKE PROTEIN-RELATED"/>
    <property type="match status" value="1"/>
</dbReference>
<dbReference type="RefSeq" id="WP_205187949.1">
    <property type="nucleotide sequence ID" value="NZ_JAFBFC010000004.1"/>
</dbReference>
<keyword evidence="1 2" id="KW-0807">Transducer</keyword>
<protein>
    <submittedName>
        <fullName evidence="5">Methyl-accepting chemotaxis protein</fullName>
    </submittedName>
</protein>
<reference evidence="5 6" key="1">
    <citation type="submission" date="2021-01" db="EMBL/GenBank/DDBJ databases">
        <title>Genomic Encyclopedia of Type Strains, Phase IV (KMG-IV): sequencing the most valuable type-strain genomes for metagenomic binning, comparative biology and taxonomic classification.</title>
        <authorList>
            <person name="Goeker M."/>
        </authorList>
    </citation>
    <scope>NUCLEOTIDE SEQUENCE [LARGE SCALE GENOMIC DNA]</scope>
    <source>
        <strain evidence="5 6">DSM 104297</strain>
    </source>
</reference>
<gene>
    <name evidence="5" type="ORF">JOC83_002807</name>
</gene>
<feature type="domain" description="Methyl-accepting transducer" evidence="4">
    <location>
        <begin position="219"/>
        <end position="469"/>
    </location>
</feature>
<feature type="transmembrane region" description="Helical" evidence="3">
    <location>
        <begin position="107"/>
        <end position="132"/>
    </location>
</feature>
<dbReference type="PROSITE" id="PS50111">
    <property type="entry name" value="CHEMOTAXIS_TRANSDUC_2"/>
    <property type="match status" value="1"/>
</dbReference>
<dbReference type="SMART" id="SM00283">
    <property type="entry name" value="MA"/>
    <property type="match status" value="1"/>
</dbReference>
<organism evidence="5 6">
    <name type="scientific">Priestia iocasae</name>
    <dbReference type="NCBI Taxonomy" id="2291674"/>
    <lineage>
        <taxon>Bacteria</taxon>
        <taxon>Bacillati</taxon>
        <taxon>Bacillota</taxon>
        <taxon>Bacilli</taxon>
        <taxon>Bacillales</taxon>
        <taxon>Bacillaceae</taxon>
        <taxon>Priestia</taxon>
    </lineage>
</organism>
<evidence type="ECO:0000256" key="2">
    <source>
        <dbReference type="PROSITE-ProRule" id="PRU00284"/>
    </source>
</evidence>
<keyword evidence="3" id="KW-0472">Membrane</keyword>
<keyword evidence="3" id="KW-1133">Transmembrane helix</keyword>
<feature type="transmembrane region" description="Helical" evidence="3">
    <location>
        <begin position="153"/>
        <end position="174"/>
    </location>
</feature>
<evidence type="ECO:0000256" key="1">
    <source>
        <dbReference type="ARBA" id="ARBA00023224"/>
    </source>
</evidence>
<feature type="transmembrane region" description="Helical" evidence="3">
    <location>
        <begin position="81"/>
        <end position="101"/>
    </location>
</feature>
<dbReference type="InterPro" id="IPR004089">
    <property type="entry name" value="MCPsignal_dom"/>
</dbReference>
<accession>A0ABS2QXH7</accession>
<evidence type="ECO:0000313" key="5">
    <source>
        <dbReference type="EMBL" id="MBM7703958.1"/>
    </source>
</evidence>